<reference evidence="7 9" key="2">
    <citation type="submission" date="2020-02" db="EMBL/GenBank/DDBJ databases">
        <title>The WGS of Modestobacter muralis DSM 100205.</title>
        <authorList>
            <person name="Jiang Z."/>
        </authorList>
    </citation>
    <scope>NUCLEOTIDE SEQUENCE [LARGE SCALE GENOMIC DNA]</scope>
    <source>
        <strain evidence="7 9">DSM 100205</strain>
    </source>
</reference>
<dbReference type="GO" id="GO:0046983">
    <property type="term" value="F:protein dimerization activity"/>
    <property type="evidence" value="ECO:0007669"/>
    <property type="project" value="InterPro"/>
</dbReference>
<dbReference type="EMBL" id="JAAGWH010000017">
    <property type="protein sequence ID" value="NEK94229.1"/>
    <property type="molecule type" value="Genomic_DNA"/>
</dbReference>
<evidence type="ECO:0000313" key="8">
    <source>
        <dbReference type="Proteomes" id="UP000468828"/>
    </source>
</evidence>
<feature type="domain" description="Signal transduction histidine kinase subgroup 3 dimerisation and phosphoacceptor" evidence="5">
    <location>
        <begin position="171"/>
        <end position="236"/>
    </location>
</feature>
<dbReference type="Gene3D" id="3.30.565.10">
    <property type="entry name" value="Histidine kinase-like ATPase, C-terminal domain"/>
    <property type="match status" value="1"/>
</dbReference>
<accession>A0A6P0H5E7</accession>
<dbReference type="InterPro" id="IPR003594">
    <property type="entry name" value="HATPase_dom"/>
</dbReference>
<dbReference type="AlphaFoldDB" id="A0A6P0H5E7"/>
<dbReference type="Pfam" id="PF07730">
    <property type="entry name" value="HisKA_3"/>
    <property type="match status" value="1"/>
</dbReference>
<keyword evidence="1" id="KW-0808">Transferase</keyword>
<dbReference type="RefSeq" id="WP_163610689.1">
    <property type="nucleotide sequence ID" value="NZ_JAAGWB010000017.1"/>
</dbReference>
<reference evidence="6 8" key="1">
    <citation type="submission" date="2020-01" db="EMBL/GenBank/DDBJ databases">
        <title>the WGS Modestobacter muralis CPCC 204518.</title>
        <authorList>
            <person name="Jiang Z."/>
        </authorList>
    </citation>
    <scope>NUCLEOTIDE SEQUENCE [LARGE SCALE GENOMIC DNA]</scope>
    <source>
        <strain evidence="6 8">DSM 100205</strain>
    </source>
</reference>
<evidence type="ECO:0000256" key="1">
    <source>
        <dbReference type="ARBA" id="ARBA00022679"/>
    </source>
</evidence>
<keyword evidence="2" id="KW-0418">Kinase</keyword>
<dbReference type="PANTHER" id="PTHR24421">
    <property type="entry name" value="NITRATE/NITRITE SENSOR PROTEIN NARX-RELATED"/>
    <property type="match status" value="1"/>
</dbReference>
<evidence type="ECO:0000256" key="3">
    <source>
        <dbReference type="ARBA" id="ARBA00023012"/>
    </source>
</evidence>
<dbReference type="Proteomes" id="UP000471152">
    <property type="component" value="Unassembled WGS sequence"/>
</dbReference>
<organism evidence="7 9">
    <name type="scientific">Modestobacter muralis</name>
    <dbReference type="NCBI Taxonomy" id="1608614"/>
    <lineage>
        <taxon>Bacteria</taxon>
        <taxon>Bacillati</taxon>
        <taxon>Actinomycetota</taxon>
        <taxon>Actinomycetes</taxon>
        <taxon>Geodermatophilales</taxon>
        <taxon>Geodermatophilaceae</taxon>
        <taxon>Modestobacter</taxon>
    </lineage>
</organism>
<evidence type="ECO:0000313" key="7">
    <source>
        <dbReference type="EMBL" id="NEN50997.1"/>
    </source>
</evidence>
<evidence type="ECO:0000313" key="6">
    <source>
        <dbReference type="EMBL" id="NEK94229.1"/>
    </source>
</evidence>
<evidence type="ECO:0000259" key="4">
    <source>
        <dbReference type="Pfam" id="PF02518"/>
    </source>
</evidence>
<evidence type="ECO:0000256" key="2">
    <source>
        <dbReference type="ARBA" id="ARBA00022777"/>
    </source>
</evidence>
<dbReference type="GO" id="GO:0000155">
    <property type="term" value="F:phosphorelay sensor kinase activity"/>
    <property type="evidence" value="ECO:0007669"/>
    <property type="project" value="InterPro"/>
</dbReference>
<feature type="domain" description="Histidine kinase/HSP90-like ATPase" evidence="4">
    <location>
        <begin position="281"/>
        <end position="368"/>
    </location>
</feature>
<dbReference type="InterPro" id="IPR011712">
    <property type="entry name" value="Sig_transdc_His_kin_sub3_dim/P"/>
</dbReference>
<evidence type="ECO:0000259" key="5">
    <source>
        <dbReference type="Pfam" id="PF07730"/>
    </source>
</evidence>
<evidence type="ECO:0000313" key="9">
    <source>
        <dbReference type="Proteomes" id="UP000471152"/>
    </source>
</evidence>
<name>A0A6P0H5E7_9ACTN</name>
<sequence length="372" mass="39387">MTPADDGVPDVLLGDAHGGAAEEDLRGSAAEDAAVDDEVVAAFLADVALVSPRLVDDPDLRALLAGRALAVLHTTRARLRGQATPERAADVGAVRARSHVHPAESLRAASLLFRHALPPLLSQAAGLATGPRAAERIAVVLHEVIDALVVPAAISYVDVLLSRISDANRDERRRVARDLHDHTSHGIGAAMQGLDLALHLVDTGRPLDPDRLRATRQLLLDTLNDVRSLATRLRDVVGHRTLAQALQEYLDFTVPIGRSVTLTEQGEEAVELPSHVKEESYLIVREAVRNSLLHARGATRLDVTLRIARAQLTAVVDDDGAGFDPATVDTTRTVGLASLGERAQGLGGRAVLDAGPDGVTMTLTVPLTVAQA</sequence>
<dbReference type="CDD" id="cd16917">
    <property type="entry name" value="HATPase_UhpB-NarQ-NarX-like"/>
    <property type="match status" value="1"/>
</dbReference>
<keyword evidence="3" id="KW-0902">Two-component regulatory system</keyword>
<dbReference type="Proteomes" id="UP000468828">
    <property type="component" value="Unassembled WGS sequence"/>
</dbReference>
<dbReference type="EMBL" id="JAAGWB010000017">
    <property type="protein sequence ID" value="NEN50997.1"/>
    <property type="molecule type" value="Genomic_DNA"/>
</dbReference>
<dbReference type="Gene3D" id="1.20.5.1930">
    <property type="match status" value="1"/>
</dbReference>
<comment type="caution">
    <text evidence="7">The sequence shown here is derived from an EMBL/GenBank/DDBJ whole genome shotgun (WGS) entry which is preliminary data.</text>
</comment>
<proteinExistence type="predicted"/>
<dbReference type="Pfam" id="PF02518">
    <property type="entry name" value="HATPase_c"/>
    <property type="match status" value="1"/>
</dbReference>
<dbReference type="InterPro" id="IPR050482">
    <property type="entry name" value="Sensor_HK_TwoCompSys"/>
</dbReference>
<gene>
    <name evidence="7" type="ORF">G3R41_08590</name>
    <name evidence="6" type="ORF">GCU67_08585</name>
</gene>
<dbReference type="GO" id="GO:0016020">
    <property type="term" value="C:membrane"/>
    <property type="evidence" value="ECO:0007669"/>
    <property type="project" value="InterPro"/>
</dbReference>
<dbReference type="SUPFAM" id="SSF55874">
    <property type="entry name" value="ATPase domain of HSP90 chaperone/DNA topoisomerase II/histidine kinase"/>
    <property type="match status" value="1"/>
</dbReference>
<dbReference type="InterPro" id="IPR036890">
    <property type="entry name" value="HATPase_C_sf"/>
</dbReference>
<protein>
    <submittedName>
        <fullName evidence="7">Uncharacterized protein</fullName>
    </submittedName>
</protein>
<keyword evidence="8" id="KW-1185">Reference proteome</keyword>